<sequence>MANQQKNTGDKRRKYRLLLKGEVVKELSGFLDTLIAVGILKYAEAKADFGMVYVTIRNVQQKEDAASAATLDKLVWIVAYYIEVYRRKVEAGPESLEKKQKLHDILDLEKDFERIFGCKALYVLNLAKDGIDLRQIVKE</sequence>
<evidence type="ECO:0000313" key="2">
    <source>
        <dbReference type="Proteomes" id="UP000358159"/>
    </source>
</evidence>
<evidence type="ECO:0000313" key="1">
    <source>
        <dbReference type="EMBL" id="MQO56138.1"/>
    </source>
</evidence>
<name>A0A6A7VND6_9BACT</name>
<dbReference type="EMBL" id="VZAZ01000045">
    <property type="protein sequence ID" value="MQO56138.1"/>
    <property type="molecule type" value="Genomic_DNA"/>
</dbReference>
<comment type="caution">
    <text evidence="1">The sequence shown here is derived from an EMBL/GenBank/DDBJ whole genome shotgun (WGS) entry which is preliminary data.</text>
</comment>
<dbReference type="RefSeq" id="WP_153094950.1">
    <property type="nucleotide sequence ID" value="NZ_VZAK01000069.1"/>
</dbReference>
<proteinExistence type="predicted"/>
<gene>
    <name evidence="1" type="ORF">F7D42_10570</name>
</gene>
<accession>A0A6A7VND6</accession>
<protein>
    <submittedName>
        <fullName evidence="1">Uncharacterized protein</fullName>
    </submittedName>
</protein>
<dbReference type="AlphaFoldDB" id="A0A6A7VND6"/>
<reference evidence="1 2" key="1">
    <citation type="submission" date="2019-09" db="EMBL/GenBank/DDBJ databases">
        <title>Distinct polysaccharide growth profiles of human intestinal Prevotella copri isolates.</title>
        <authorList>
            <person name="Fehlner-Peach H."/>
            <person name="Magnabosco C."/>
            <person name="Raghavan V."/>
            <person name="Scher J.U."/>
            <person name="Tett A."/>
            <person name="Cox L.M."/>
            <person name="Gottsegen C."/>
            <person name="Watters A."/>
            <person name="Wiltshire- Gordon J.D."/>
            <person name="Segata N."/>
            <person name="Bonneau R."/>
            <person name="Littman D.R."/>
        </authorList>
    </citation>
    <scope>NUCLEOTIDE SEQUENCE [LARGE SCALE GENOMIC DNA]</scope>
    <source>
        <strain evidence="1 2">BVe41219</strain>
    </source>
</reference>
<dbReference type="Proteomes" id="UP000358159">
    <property type="component" value="Unassembled WGS sequence"/>
</dbReference>
<organism evidence="1 2">
    <name type="scientific">Segatella copri</name>
    <dbReference type="NCBI Taxonomy" id="165179"/>
    <lineage>
        <taxon>Bacteria</taxon>
        <taxon>Pseudomonadati</taxon>
        <taxon>Bacteroidota</taxon>
        <taxon>Bacteroidia</taxon>
        <taxon>Bacteroidales</taxon>
        <taxon>Prevotellaceae</taxon>
        <taxon>Segatella</taxon>
    </lineage>
</organism>